<accession>A0A8S1V6B1</accession>
<keyword evidence="5" id="KW-1185">Reference proteome</keyword>
<dbReference type="SMART" id="SM00220">
    <property type="entry name" value="S_TKc"/>
    <property type="match status" value="1"/>
</dbReference>
<dbReference type="PROSITE" id="PS00108">
    <property type="entry name" value="PROTEIN_KINASE_ST"/>
    <property type="match status" value="1"/>
</dbReference>
<sequence length="716" mass="85331">MFQQNQFNQIDVGTIISAPSGQYTNRQFKLSKLLGQGSEGSVYEAIPINWCLNQNKVALKFSTFTKDYARQFYKQIIDYQNTYENYNSSNYQASNIIRIYDFFDYSFYLVLVMELGNIDLFKYMEQNKKILSIQQKQSICLQILQSIVFLHKQKLVHRDIKPENYLFIDQQVKLIDFGFIKFFNQDEIYMTKFVGTKFYQAPELIEGKSDYTMSVDVWAMAFVFYEIISGQKLLETINTHEIEKLILNHKLDQSSLFNKIERLMISNKWKQTIKSMLHPDPYQRITANDAQDLLKKSEIVQPSLQAQQNQFQQNLLQQNQGQQNLSLQNQGQQNQFQQNQGRQSLLQQNQGQQNQFQQNQGQQNLSLQHQGRFTQKQQNSVQSFQHYSSTKDQVNLLNETKNFIQILKNWININSLQQDKEQTMQIIFEFENLIAQVEKNLAQQMKQQYANQDYDAIQNKINENNELICEKLKIQKALENLEKSKKQLEQYKNLNYQLEELIKENQEVEKQIYYQDSLKKKISELTKKINEEKKNIDQNQISILENQIKIYETENLKQETQKQKYDKLQQEIQNLKNQIEKSNNEIIASKFDQLSSLYSNLQEEKQKLENKINYFLELPNQIQELQESIQQLTAKIYMGQNYQNELNSLKNEEQILKEQQIDIEQLKKQIEEKRKAIENLKIQQSIQQQQQQKNIKLDQELNKFKIYQNNKQQQLF</sequence>
<protein>
    <recommendedName>
        <fullName evidence="3">Protein kinase domain-containing protein</fullName>
    </recommendedName>
</protein>
<evidence type="ECO:0000313" key="4">
    <source>
        <dbReference type="EMBL" id="CAD8172334.1"/>
    </source>
</evidence>
<proteinExistence type="predicted"/>
<reference evidence="4" key="1">
    <citation type="submission" date="2021-01" db="EMBL/GenBank/DDBJ databases">
        <authorList>
            <consortium name="Genoscope - CEA"/>
            <person name="William W."/>
        </authorList>
    </citation>
    <scope>NUCLEOTIDE SEQUENCE</scope>
</reference>
<evidence type="ECO:0000256" key="1">
    <source>
        <dbReference type="SAM" id="Coils"/>
    </source>
</evidence>
<dbReference type="InterPro" id="IPR000719">
    <property type="entry name" value="Prot_kinase_dom"/>
</dbReference>
<feature type="domain" description="Protein kinase" evidence="3">
    <location>
        <begin position="28"/>
        <end position="304"/>
    </location>
</feature>
<dbReference type="GO" id="GO:0044773">
    <property type="term" value="P:mitotic DNA damage checkpoint signaling"/>
    <property type="evidence" value="ECO:0007669"/>
    <property type="project" value="TreeGrafter"/>
</dbReference>
<feature type="coiled-coil region" evidence="1">
    <location>
        <begin position="427"/>
        <end position="690"/>
    </location>
</feature>
<dbReference type="Pfam" id="PF00069">
    <property type="entry name" value="Pkinase"/>
    <property type="match status" value="1"/>
</dbReference>
<dbReference type="GO" id="GO:0005524">
    <property type="term" value="F:ATP binding"/>
    <property type="evidence" value="ECO:0007669"/>
    <property type="project" value="InterPro"/>
</dbReference>
<keyword evidence="1" id="KW-0175">Coiled coil</keyword>
<dbReference type="PROSITE" id="PS50011">
    <property type="entry name" value="PROTEIN_KINASE_DOM"/>
    <property type="match status" value="1"/>
</dbReference>
<dbReference type="PANTHER" id="PTHR44167">
    <property type="entry name" value="OVARIAN-SPECIFIC SERINE/THREONINE-PROTEIN KINASE LOK-RELATED"/>
    <property type="match status" value="1"/>
</dbReference>
<evidence type="ECO:0000313" key="5">
    <source>
        <dbReference type="Proteomes" id="UP000689195"/>
    </source>
</evidence>
<feature type="region of interest" description="Disordered" evidence="2">
    <location>
        <begin position="322"/>
        <end position="365"/>
    </location>
</feature>
<dbReference type="Proteomes" id="UP000689195">
    <property type="component" value="Unassembled WGS sequence"/>
</dbReference>
<evidence type="ECO:0000259" key="3">
    <source>
        <dbReference type="PROSITE" id="PS50011"/>
    </source>
</evidence>
<dbReference type="PANTHER" id="PTHR44167:SF18">
    <property type="entry name" value="PROTEIN KINASE DOMAIN-CONTAINING PROTEIN"/>
    <property type="match status" value="1"/>
</dbReference>
<dbReference type="GO" id="GO:0004674">
    <property type="term" value="F:protein serine/threonine kinase activity"/>
    <property type="evidence" value="ECO:0007669"/>
    <property type="project" value="TreeGrafter"/>
</dbReference>
<dbReference type="GO" id="GO:0005737">
    <property type="term" value="C:cytoplasm"/>
    <property type="evidence" value="ECO:0007669"/>
    <property type="project" value="TreeGrafter"/>
</dbReference>
<dbReference type="InterPro" id="IPR008271">
    <property type="entry name" value="Ser/Thr_kinase_AS"/>
</dbReference>
<dbReference type="GO" id="GO:0005634">
    <property type="term" value="C:nucleus"/>
    <property type="evidence" value="ECO:0007669"/>
    <property type="project" value="TreeGrafter"/>
</dbReference>
<comment type="caution">
    <text evidence="4">The sequence shown here is derived from an EMBL/GenBank/DDBJ whole genome shotgun (WGS) entry which is preliminary data.</text>
</comment>
<dbReference type="AlphaFoldDB" id="A0A8S1V6B1"/>
<dbReference type="EMBL" id="CAJJDO010000057">
    <property type="protein sequence ID" value="CAD8172334.1"/>
    <property type="molecule type" value="Genomic_DNA"/>
</dbReference>
<evidence type="ECO:0000256" key="2">
    <source>
        <dbReference type="SAM" id="MobiDB-lite"/>
    </source>
</evidence>
<gene>
    <name evidence="4" type="ORF">PPENT_87.1.T0570040</name>
</gene>
<dbReference type="OrthoDB" id="310629at2759"/>
<name>A0A8S1V6B1_9CILI</name>
<organism evidence="4 5">
    <name type="scientific">Paramecium pentaurelia</name>
    <dbReference type="NCBI Taxonomy" id="43138"/>
    <lineage>
        <taxon>Eukaryota</taxon>
        <taxon>Sar</taxon>
        <taxon>Alveolata</taxon>
        <taxon>Ciliophora</taxon>
        <taxon>Intramacronucleata</taxon>
        <taxon>Oligohymenophorea</taxon>
        <taxon>Peniculida</taxon>
        <taxon>Parameciidae</taxon>
        <taxon>Paramecium</taxon>
    </lineage>
</organism>